<dbReference type="GO" id="GO:0009007">
    <property type="term" value="F:site-specific DNA-methyltransferase (adenine-specific) activity"/>
    <property type="evidence" value="ECO:0007669"/>
    <property type="project" value="UniProtKB-EC"/>
</dbReference>
<reference evidence="6" key="1">
    <citation type="submission" date="2015-10" db="EMBL/GenBank/DDBJ databases">
        <title>Extensive mobilome-driven genome diversification in gut-associated Bacteroides vulgatus mpk.</title>
        <authorList>
            <person name="Beier S."/>
            <person name="Lange A."/>
            <person name="Huson D.H."/>
            <person name="Frick J.-S."/>
            <person name="Autenrieth I.B."/>
        </authorList>
    </citation>
    <scope>NUCLEOTIDE SEQUENCE [LARGE SCALE GENOMIC DNA]</scope>
    <source>
        <strain evidence="6">mpk</strain>
    </source>
</reference>
<dbReference type="GO" id="GO:0009307">
    <property type="term" value="P:DNA restriction-modification system"/>
    <property type="evidence" value="ECO:0007669"/>
    <property type="project" value="InterPro"/>
</dbReference>
<feature type="transmembrane region" description="Helical" evidence="4">
    <location>
        <begin position="6"/>
        <end position="25"/>
    </location>
</feature>
<dbReference type="InterPro" id="IPR012327">
    <property type="entry name" value="MeTrfase_D12"/>
</dbReference>
<dbReference type="GO" id="GO:0032259">
    <property type="term" value="P:methylation"/>
    <property type="evidence" value="ECO:0007669"/>
    <property type="project" value="UniProtKB-KW"/>
</dbReference>
<keyword evidence="1" id="KW-0489">Methyltransferase</keyword>
<dbReference type="Pfam" id="PF02086">
    <property type="entry name" value="MethyltransfD12"/>
    <property type="match status" value="1"/>
</dbReference>
<dbReference type="Proteomes" id="UP000061587">
    <property type="component" value="Chromosome"/>
</dbReference>
<dbReference type="SUPFAM" id="SSF53335">
    <property type="entry name" value="S-adenosyl-L-methionine-dependent methyltransferases"/>
    <property type="match status" value="1"/>
</dbReference>
<keyword evidence="4" id="KW-0472">Membrane</keyword>
<name>A0A0P0M5L7_PHOVU</name>
<dbReference type="PATRIC" id="fig|821.40.peg.4804"/>
<accession>A0A0P0M5L7</accession>
<evidence type="ECO:0008006" key="7">
    <source>
        <dbReference type="Google" id="ProtNLM"/>
    </source>
</evidence>
<proteinExistence type="predicted"/>
<dbReference type="AlphaFoldDB" id="A0A0P0M5L7"/>
<keyword evidence="2" id="KW-0808">Transferase</keyword>
<dbReference type="REBASE" id="129972">
    <property type="entry name" value="M.BvumpkORF4009P"/>
</dbReference>
<protein>
    <recommendedName>
        <fullName evidence="7">DNA adenine methylase</fullName>
    </recommendedName>
</protein>
<evidence type="ECO:0000256" key="4">
    <source>
        <dbReference type="SAM" id="Phobius"/>
    </source>
</evidence>
<dbReference type="InterPro" id="IPR029063">
    <property type="entry name" value="SAM-dependent_MTases_sf"/>
</dbReference>
<evidence type="ECO:0000313" key="6">
    <source>
        <dbReference type="Proteomes" id="UP000061587"/>
    </source>
</evidence>
<evidence type="ECO:0000256" key="1">
    <source>
        <dbReference type="ARBA" id="ARBA00022603"/>
    </source>
</evidence>
<dbReference type="EMBL" id="CP013020">
    <property type="protein sequence ID" value="ALK86561.1"/>
    <property type="molecule type" value="Genomic_DNA"/>
</dbReference>
<sequence length="313" mass="36098">MYLAAGTVHVSHCFSFILGTFAAVLKQNEMKKMYLSAPLPFVGQKRMFAKEFIKVLGQFPDSTVFVDLFGGSGLLSHITKCIRPDAIVVYNDFDNYRQRLANIPATNVLLSDLRRIAEGEPRNKRIIGEVRDKMFARIEREEKEHGYVDYITVSASLLFAMKYVTSLEGMKKETIYNRIRQTDYPEAKDYLEGLTITGEDYKEVFKRYKDVPGVVFLVDPPYLSTEVGTYKMYWRLADYLDVLTVLKGHPFVYFTSNKSSILELCDWIDRNPFIGSPFKNCRKVEFNAHMNYNSKYTDMMLYTKPDEVPGIAV</sequence>
<gene>
    <name evidence="5" type="ORF">BvMPK_4009</name>
</gene>
<keyword evidence="4" id="KW-0812">Transmembrane</keyword>
<reference evidence="5 6" key="2">
    <citation type="journal article" date="2016" name="Genome Biol. Evol.">
        <title>Extensive mobilome-driven genome diversification in mouse gut-associated Bacteroides vulgatus mpk.</title>
        <authorList>
            <person name="Lange A."/>
            <person name="Beier S."/>
            <person name="Steimle A."/>
            <person name="Autenrieth I.B."/>
            <person name="Huson D.H."/>
            <person name="Frick J.S."/>
        </authorList>
    </citation>
    <scope>NUCLEOTIDE SEQUENCE [LARGE SCALE GENOMIC DNA]</scope>
    <source>
        <strain evidence="6">mpk</strain>
    </source>
</reference>
<evidence type="ECO:0000313" key="5">
    <source>
        <dbReference type="EMBL" id="ALK86561.1"/>
    </source>
</evidence>
<organism evidence="5 6">
    <name type="scientific">Phocaeicola vulgatus</name>
    <name type="common">Bacteroides vulgatus</name>
    <dbReference type="NCBI Taxonomy" id="821"/>
    <lineage>
        <taxon>Bacteria</taxon>
        <taxon>Pseudomonadati</taxon>
        <taxon>Bacteroidota</taxon>
        <taxon>Bacteroidia</taxon>
        <taxon>Bacteroidales</taxon>
        <taxon>Bacteroidaceae</taxon>
        <taxon>Phocaeicola</taxon>
    </lineage>
</organism>
<keyword evidence="4" id="KW-1133">Transmembrane helix</keyword>
<evidence type="ECO:0000256" key="2">
    <source>
        <dbReference type="ARBA" id="ARBA00022679"/>
    </source>
</evidence>
<dbReference type="Gene3D" id="3.40.50.150">
    <property type="entry name" value="Vaccinia Virus protein VP39"/>
    <property type="match status" value="1"/>
</dbReference>
<evidence type="ECO:0000256" key="3">
    <source>
        <dbReference type="ARBA" id="ARBA00022691"/>
    </source>
</evidence>
<keyword evidence="3" id="KW-0949">S-adenosyl-L-methionine</keyword>